<organism evidence="13">
    <name type="scientific">marine metagenome</name>
    <dbReference type="NCBI Taxonomy" id="408172"/>
    <lineage>
        <taxon>unclassified sequences</taxon>
        <taxon>metagenomes</taxon>
        <taxon>ecological metagenomes</taxon>
    </lineage>
</organism>
<feature type="domain" description="Peptidase M1 membrane alanine aminopeptidase" evidence="10">
    <location>
        <begin position="336"/>
        <end position="478"/>
    </location>
</feature>
<evidence type="ECO:0000259" key="12">
    <source>
        <dbReference type="Pfam" id="PF18962"/>
    </source>
</evidence>
<dbReference type="CDD" id="cd09603">
    <property type="entry name" value="M1_APN_like"/>
    <property type="match status" value="1"/>
</dbReference>
<evidence type="ECO:0000313" key="13">
    <source>
        <dbReference type="EMBL" id="SVA26913.1"/>
    </source>
</evidence>
<dbReference type="GO" id="GO:0006508">
    <property type="term" value="P:proteolysis"/>
    <property type="evidence" value="ECO:0007669"/>
    <property type="project" value="UniProtKB-KW"/>
</dbReference>
<dbReference type="InterPro" id="IPR027268">
    <property type="entry name" value="Peptidase_M4/M1_CTD_sf"/>
</dbReference>
<dbReference type="PRINTS" id="PR00756">
    <property type="entry name" value="ALADIPTASE"/>
</dbReference>
<evidence type="ECO:0000256" key="2">
    <source>
        <dbReference type="ARBA" id="ARBA00010136"/>
    </source>
</evidence>
<evidence type="ECO:0000256" key="3">
    <source>
        <dbReference type="ARBA" id="ARBA00022438"/>
    </source>
</evidence>
<keyword evidence="9" id="KW-1133">Transmembrane helix</keyword>
<comment type="similarity">
    <text evidence="2">Belongs to the peptidase M1 family.</text>
</comment>
<dbReference type="InterPro" id="IPR042097">
    <property type="entry name" value="Aminopeptidase_N-like_N_sf"/>
</dbReference>
<evidence type="ECO:0000256" key="5">
    <source>
        <dbReference type="ARBA" id="ARBA00022723"/>
    </source>
</evidence>
<dbReference type="Gene3D" id="2.60.40.4070">
    <property type="match status" value="1"/>
</dbReference>
<dbReference type="PANTHER" id="PTHR11533:SF174">
    <property type="entry name" value="PUROMYCIN-SENSITIVE AMINOPEPTIDASE-RELATED"/>
    <property type="match status" value="1"/>
</dbReference>
<keyword evidence="8" id="KW-0482">Metalloprotease</keyword>
<evidence type="ECO:0008006" key="14">
    <source>
        <dbReference type="Google" id="ProtNLM"/>
    </source>
</evidence>
<dbReference type="GO" id="GO:0016020">
    <property type="term" value="C:membrane"/>
    <property type="evidence" value="ECO:0007669"/>
    <property type="project" value="TreeGrafter"/>
</dbReference>
<dbReference type="Gene3D" id="1.10.390.10">
    <property type="entry name" value="Neutral Protease Domain 2"/>
    <property type="match status" value="1"/>
</dbReference>
<sequence>MTWYWDILNLYMYFRLMIHKLLYTFISLFFLPVLLWSQFDKEPETCGHALSAAKWLNTESTLTVNQEKIDVTYYRIDLDIDIDAEEINGSVLVNGWIGMDQPDSIELDFTNEMMVDSVKFFDELWSFVHESDYLKVPAPESTIPEGYSFSVEIFYHGTPPYTGFGAFNFDTHANIDHIWTLSEPYGARDWWPCKDDPSDKADSVDIIITVPEDQIVASNGLLIEETDLGDGRKKYHWQETYPICTYLVSVTTYPYTVWHDEYIAMNGDTLPLDYYVYPDHYGSVYDNYLLTNDMIEVFAQRFGEYPFMGEKYGHAEFGRGGAMEHQTITSMGGWSQWLIAHELGHQWWGDLVTCASFHHIWLNEGFARFSEAIWEEAYNGVQAYKDYWQSHEYYGPGTIFVENPNSVGDIFNGNLSYNKAGWVVHMLRGVMGDSLFFESLQSYAYHDSLAYGAVTTEDFQAVCENVSGLDLEDYFQQWIYGEYYPQYAVSWEMLDTDELIVTIEQTQNWQYFHMPIDLQVTTPLDTLDFTVDNDGSFQQFNLGLIGSSMFDIKLDPDDWILKSVEYLTIGTDLPDYDQLTLFPAYPNPFNPETTISFFIPESIGESEFMVKVFDLNGRHVETIVQDQATSGMAKFKWNALGQASGIYFIRLDVDGSNFSQKVQLIK</sequence>
<dbReference type="GO" id="GO:0008270">
    <property type="term" value="F:zinc ion binding"/>
    <property type="evidence" value="ECO:0007669"/>
    <property type="project" value="InterPro"/>
</dbReference>
<evidence type="ECO:0000256" key="6">
    <source>
        <dbReference type="ARBA" id="ARBA00022801"/>
    </source>
</evidence>
<dbReference type="InterPro" id="IPR045357">
    <property type="entry name" value="Aminopeptidase_N-like_N"/>
</dbReference>
<dbReference type="GO" id="GO:0070006">
    <property type="term" value="F:metalloaminopeptidase activity"/>
    <property type="evidence" value="ECO:0007669"/>
    <property type="project" value="TreeGrafter"/>
</dbReference>
<dbReference type="GO" id="GO:0042277">
    <property type="term" value="F:peptide binding"/>
    <property type="evidence" value="ECO:0007669"/>
    <property type="project" value="TreeGrafter"/>
</dbReference>
<dbReference type="SUPFAM" id="SSF63737">
    <property type="entry name" value="Leukotriene A4 hydrolase N-terminal domain"/>
    <property type="match status" value="1"/>
</dbReference>
<dbReference type="InterPro" id="IPR014782">
    <property type="entry name" value="Peptidase_M1_dom"/>
</dbReference>
<dbReference type="Pfam" id="PF17900">
    <property type="entry name" value="Peptidase_M1_N"/>
    <property type="match status" value="1"/>
</dbReference>
<evidence type="ECO:0000256" key="9">
    <source>
        <dbReference type="SAM" id="Phobius"/>
    </source>
</evidence>
<keyword evidence="3" id="KW-0031">Aminopeptidase</keyword>
<dbReference type="InterPro" id="IPR026444">
    <property type="entry name" value="Secre_tail"/>
</dbReference>
<keyword evidence="9" id="KW-0472">Membrane</keyword>
<evidence type="ECO:0000259" key="10">
    <source>
        <dbReference type="Pfam" id="PF01433"/>
    </source>
</evidence>
<keyword evidence="9" id="KW-0812">Transmembrane</keyword>
<dbReference type="InterPro" id="IPR050344">
    <property type="entry name" value="Peptidase_M1_aminopeptidases"/>
</dbReference>
<comment type="cofactor">
    <cofactor evidence="1">
        <name>Zn(2+)</name>
        <dbReference type="ChEBI" id="CHEBI:29105"/>
    </cofactor>
</comment>
<proteinExistence type="inferred from homology"/>
<evidence type="ECO:0000256" key="1">
    <source>
        <dbReference type="ARBA" id="ARBA00001947"/>
    </source>
</evidence>
<dbReference type="NCBIfam" id="TIGR04183">
    <property type="entry name" value="Por_Secre_tail"/>
    <property type="match status" value="1"/>
</dbReference>
<dbReference type="GO" id="GO:0043171">
    <property type="term" value="P:peptide catabolic process"/>
    <property type="evidence" value="ECO:0007669"/>
    <property type="project" value="TreeGrafter"/>
</dbReference>
<reference evidence="13" key="1">
    <citation type="submission" date="2018-05" db="EMBL/GenBank/DDBJ databases">
        <authorList>
            <person name="Lanie J.A."/>
            <person name="Ng W.-L."/>
            <person name="Kazmierczak K.M."/>
            <person name="Andrzejewski T.M."/>
            <person name="Davidsen T.M."/>
            <person name="Wayne K.J."/>
            <person name="Tettelin H."/>
            <person name="Glass J.I."/>
            <person name="Rusch D."/>
            <person name="Podicherti R."/>
            <person name="Tsui H.-C.T."/>
            <person name="Winkler M.E."/>
        </authorList>
    </citation>
    <scope>NUCLEOTIDE SEQUENCE</scope>
</reference>
<dbReference type="Pfam" id="PF01433">
    <property type="entry name" value="Peptidase_M1"/>
    <property type="match status" value="1"/>
</dbReference>
<dbReference type="Pfam" id="PF18962">
    <property type="entry name" value="Por_Secre_tail"/>
    <property type="match status" value="1"/>
</dbReference>
<evidence type="ECO:0000256" key="7">
    <source>
        <dbReference type="ARBA" id="ARBA00022833"/>
    </source>
</evidence>
<keyword evidence="7" id="KW-0862">Zinc</keyword>
<dbReference type="PANTHER" id="PTHR11533">
    <property type="entry name" value="PROTEASE M1 ZINC METALLOPROTEASE"/>
    <property type="match status" value="1"/>
</dbReference>
<feature type="domain" description="Secretion system C-terminal sorting" evidence="12">
    <location>
        <begin position="585"/>
        <end position="662"/>
    </location>
</feature>
<keyword evidence="5" id="KW-0479">Metal-binding</keyword>
<evidence type="ECO:0000256" key="4">
    <source>
        <dbReference type="ARBA" id="ARBA00022670"/>
    </source>
</evidence>
<accession>A0A381UJF6</accession>
<dbReference type="AlphaFoldDB" id="A0A381UJF6"/>
<dbReference type="GO" id="GO:0005737">
    <property type="term" value="C:cytoplasm"/>
    <property type="evidence" value="ECO:0007669"/>
    <property type="project" value="TreeGrafter"/>
</dbReference>
<feature type="domain" description="Aminopeptidase N-like N-terminal" evidence="11">
    <location>
        <begin position="72"/>
        <end position="247"/>
    </location>
</feature>
<keyword evidence="6" id="KW-0378">Hydrolase</keyword>
<dbReference type="SUPFAM" id="SSF55486">
    <property type="entry name" value="Metalloproteases ('zincins'), catalytic domain"/>
    <property type="match status" value="1"/>
</dbReference>
<dbReference type="EMBL" id="UINC01006334">
    <property type="protein sequence ID" value="SVA26913.1"/>
    <property type="molecule type" value="Genomic_DNA"/>
</dbReference>
<feature type="transmembrane region" description="Helical" evidence="9">
    <location>
        <begin position="21"/>
        <end position="39"/>
    </location>
</feature>
<keyword evidence="4" id="KW-0645">Protease</keyword>
<evidence type="ECO:0000259" key="11">
    <source>
        <dbReference type="Pfam" id="PF17900"/>
    </source>
</evidence>
<protein>
    <recommendedName>
        <fullName evidence="14">Peptidase M1 membrane alanine aminopeptidase domain-containing protein</fullName>
    </recommendedName>
</protein>
<dbReference type="InterPro" id="IPR001930">
    <property type="entry name" value="Peptidase_M1"/>
</dbReference>
<name>A0A381UJF6_9ZZZZ</name>
<dbReference type="Gene3D" id="2.60.40.1730">
    <property type="entry name" value="tricorn interacting facor f3 domain"/>
    <property type="match status" value="1"/>
</dbReference>
<dbReference type="GO" id="GO:0005615">
    <property type="term" value="C:extracellular space"/>
    <property type="evidence" value="ECO:0007669"/>
    <property type="project" value="TreeGrafter"/>
</dbReference>
<evidence type="ECO:0000256" key="8">
    <source>
        <dbReference type="ARBA" id="ARBA00023049"/>
    </source>
</evidence>
<gene>
    <name evidence="13" type="ORF">METZ01_LOCUS79767</name>
</gene>